<proteinExistence type="inferred from homology"/>
<feature type="active site" evidence="7">
    <location>
        <position position="266"/>
    </location>
</feature>
<dbReference type="InterPro" id="IPR012334">
    <property type="entry name" value="Pectin_lyas_fold"/>
</dbReference>
<comment type="pathway">
    <text evidence="1 8">Glycan metabolism; pectin degradation; 2-dehydro-3-deoxy-D-gluconate from pectin: step 1/5.</text>
</comment>
<evidence type="ECO:0000256" key="2">
    <source>
        <dbReference type="ARBA" id="ARBA00008891"/>
    </source>
</evidence>
<keyword evidence="4 8" id="KW-0378">Hydrolase</keyword>
<comment type="subcellular location">
    <subcellularLocation>
        <location evidence="8">Secreted</location>
    </subcellularLocation>
</comment>
<evidence type="ECO:0000259" key="9">
    <source>
        <dbReference type="Pfam" id="PF01095"/>
    </source>
</evidence>
<dbReference type="PROSITE" id="PS00503">
    <property type="entry name" value="PECTINESTERASE_2"/>
    <property type="match status" value="1"/>
</dbReference>
<evidence type="ECO:0000256" key="3">
    <source>
        <dbReference type="ARBA" id="ARBA00013229"/>
    </source>
</evidence>
<dbReference type="SUPFAM" id="SSF51126">
    <property type="entry name" value="Pectin lyase-like"/>
    <property type="match status" value="1"/>
</dbReference>
<dbReference type="Pfam" id="PF01095">
    <property type="entry name" value="Pectinesterase"/>
    <property type="match status" value="1"/>
</dbReference>
<dbReference type="PANTHER" id="PTHR31321">
    <property type="entry name" value="ACYL-COA THIOESTER HYDROLASE YBHC-RELATED"/>
    <property type="match status" value="1"/>
</dbReference>
<dbReference type="GeneID" id="77808613"/>
<dbReference type="PANTHER" id="PTHR31321:SF57">
    <property type="entry name" value="PECTINESTERASE 53-RELATED"/>
    <property type="match status" value="1"/>
</dbReference>
<dbReference type="InterPro" id="IPR011050">
    <property type="entry name" value="Pectin_lyase_fold/virulence"/>
</dbReference>
<evidence type="ECO:0000256" key="8">
    <source>
        <dbReference type="RuleBase" id="RU000589"/>
    </source>
</evidence>
<comment type="similarity">
    <text evidence="2">Belongs to the pectinesterase family.</text>
</comment>
<evidence type="ECO:0000256" key="1">
    <source>
        <dbReference type="ARBA" id="ARBA00005184"/>
    </source>
</evidence>
<feature type="domain" description="Pectinesterase catalytic" evidence="9">
    <location>
        <begin position="214"/>
        <end position="379"/>
    </location>
</feature>
<dbReference type="InterPro" id="IPR033131">
    <property type="entry name" value="Pectinesterase_Asp_AS"/>
</dbReference>
<accession>A0ABY7CKL2</accession>
<name>A0ABY7CKL2_9BASI</name>
<dbReference type="Gene3D" id="2.160.20.10">
    <property type="entry name" value="Single-stranded right-handed beta-helix, Pectin lyase-like"/>
    <property type="match status" value="1"/>
</dbReference>
<keyword evidence="5 8" id="KW-0063">Aspartyl esterase</keyword>
<keyword evidence="11" id="KW-1185">Reference proteome</keyword>
<dbReference type="InterPro" id="IPR000070">
    <property type="entry name" value="Pectinesterase_cat"/>
</dbReference>
<evidence type="ECO:0000313" key="11">
    <source>
        <dbReference type="Proteomes" id="UP001164743"/>
    </source>
</evidence>
<keyword evidence="8" id="KW-0964">Secreted</keyword>
<evidence type="ECO:0000256" key="4">
    <source>
        <dbReference type="ARBA" id="ARBA00022801"/>
    </source>
</evidence>
<sequence length="404" mass="42919">MQVSQQLNPTGSCHCQVNAGSPAVVLLCGQKLKDQILTMRNGVGKLTLLRLGLKQARRIIAINHNPILKNILVAAFFSLSAWAQSSPPAGALIVRQTNSGTSGAEFTTISSAVAALSRLTGPQTIFIYPGTYTEQVKISYPYSLSLQGYSSNPTSSASNQVTVRAAVSAAQAGSNSKSATIWAYSPGLGCLIESFADNFTNCCSLLVRIRNVINSFGTGTDTQALALAATGRRQVFKHCVFSSFQDTVSIEGTSYFFESRIEGAVDFVFGSGSAWFEAVILAIKPASSPVITAQRNSPGGITAFVFNRAQVISAGASAGSAYLGRPWSEDATVIFQFCSLSDVINPAGWRIWAPSQPNTARAKFQEYRNSGPGASTRARQLGTQMSSQVEISSILGSDYSTWAQ</sequence>
<reference evidence="10" key="1">
    <citation type="submission" date="2022-10" db="EMBL/GenBank/DDBJ databases">
        <title>Puccinia triticina Genome sequencing and assembly.</title>
        <authorList>
            <person name="Li C."/>
        </authorList>
    </citation>
    <scope>NUCLEOTIDE SEQUENCE</scope>
    <source>
        <strain evidence="10">Pt15</strain>
    </source>
</reference>
<dbReference type="EMBL" id="CP110423">
    <property type="protein sequence ID" value="WAQ83352.1"/>
    <property type="molecule type" value="Genomic_DNA"/>
</dbReference>
<evidence type="ECO:0000256" key="6">
    <source>
        <dbReference type="ARBA" id="ARBA00047928"/>
    </source>
</evidence>
<dbReference type="Proteomes" id="UP001164743">
    <property type="component" value="Chromosome 3A"/>
</dbReference>
<comment type="function">
    <text evidence="8">Involved in maceration and soft-rotting of plant tissue.</text>
</comment>
<dbReference type="EC" id="3.1.1.11" evidence="3 8"/>
<protein>
    <recommendedName>
        <fullName evidence="3 8">Pectinesterase</fullName>
        <ecNumber evidence="3 8">3.1.1.11</ecNumber>
    </recommendedName>
</protein>
<keyword evidence="8" id="KW-0961">Cell wall biogenesis/degradation</keyword>
<dbReference type="RefSeq" id="XP_053018907.1">
    <property type="nucleotide sequence ID" value="XM_053167718.1"/>
</dbReference>
<evidence type="ECO:0000256" key="7">
    <source>
        <dbReference type="PROSITE-ProRule" id="PRU10040"/>
    </source>
</evidence>
<organism evidence="10 11">
    <name type="scientific">Puccinia triticina</name>
    <dbReference type="NCBI Taxonomy" id="208348"/>
    <lineage>
        <taxon>Eukaryota</taxon>
        <taxon>Fungi</taxon>
        <taxon>Dikarya</taxon>
        <taxon>Basidiomycota</taxon>
        <taxon>Pucciniomycotina</taxon>
        <taxon>Pucciniomycetes</taxon>
        <taxon>Pucciniales</taxon>
        <taxon>Pucciniaceae</taxon>
        <taxon>Puccinia</taxon>
    </lineage>
</organism>
<gene>
    <name evidence="10" type="ORF">PtA15_3A722</name>
</gene>
<evidence type="ECO:0000256" key="5">
    <source>
        <dbReference type="ARBA" id="ARBA00023085"/>
    </source>
</evidence>
<comment type="catalytic activity">
    <reaction evidence="6 8">
        <text>[(1-&gt;4)-alpha-D-galacturonosyl methyl ester](n) + n H2O = [(1-&gt;4)-alpha-D-galacturonosyl](n) + n methanol + n H(+)</text>
        <dbReference type="Rhea" id="RHEA:22380"/>
        <dbReference type="Rhea" id="RHEA-COMP:14570"/>
        <dbReference type="Rhea" id="RHEA-COMP:14573"/>
        <dbReference type="ChEBI" id="CHEBI:15377"/>
        <dbReference type="ChEBI" id="CHEBI:15378"/>
        <dbReference type="ChEBI" id="CHEBI:17790"/>
        <dbReference type="ChEBI" id="CHEBI:140522"/>
        <dbReference type="ChEBI" id="CHEBI:140523"/>
        <dbReference type="EC" id="3.1.1.11"/>
    </reaction>
</comment>
<evidence type="ECO:0000313" key="10">
    <source>
        <dbReference type="EMBL" id="WAQ83352.1"/>
    </source>
</evidence>